<dbReference type="EMBL" id="PVWJ01000110">
    <property type="protein sequence ID" value="PSB01403.1"/>
    <property type="molecule type" value="Genomic_DNA"/>
</dbReference>
<dbReference type="AlphaFoldDB" id="A0A2T1BZV3"/>
<reference evidence="1 2" key="1">
    <citation type="submission" date="2018-02" db="EMBL/GenBank/DDBJ databases">
        <authorList>
            <person name="Cohen D.B."/>
            <person name="Kent A.D."/>
        </authorList>
    </citation>
    <scope>NUCLEOTIDE SEQUENCE [LARGE SCALE GENOMIC DNA]</scope>
    <source>
        <strain evidence="1 2">CCAP 1448/3</strain>
    </source>
</reference>
<dbReference type="Proteomes" id="UP000238762">
    <property type="component" value="Unassembled WGS sequence"/>
</dbReference>
<name>A0A2T1BZV3_9CYAN</name>
<dbReference type="RefSeq" id="WP_106290158.1">
    <property type="nucleotide sequence ID" value="NZ_CAWNTC010000141.1"/>
</dbReference>
<keyword evidence="2" id="KW-1185">Reference proteome</keyword>
<sequence>MTPEQPGIEYGGSEELALAKIEARQKLLAMPPLEAQKLVDMTLYPQYWSCNTEEFIWDESIPTYYGETDS</sequence>
<organism evidence="1 2">
    <name type="scientific">Merismopedia glauca CCAP 1448/3</name>
    <dbReference type="NCBI Taxonomy" id="1296344"/>
    <lineage>
        <taxon>Bacteria</taxon>
        <taxon>Bacillati</taxon>
        <taxon>Cyanobacteriota</taxon>
        <taxon>Cyanophyceae</taxon>
        <taxon>Synechococcales</taxon>
        <taxon>Merismopediaceae</taxon>
        <taxon>Merismopedia</taxon>
    </lineage>
</organism>
<reference evidence="1 2" key="2">
    <citation type="submission" date="2018-03" db="EMBL/GenBank/DDBJ databases">
        <title>The ancient ancestry and fast evolution of plastids.</title>
        <authorList>
            <person name="Moore K.R."/>
            <person name="Magnabosco C."/>
            <person name="Momper L."/>
            <person name="Gold D.A."/>
            <person name="Bosak T."/>
            <person name="Fournier G.P."/>
        </authorList>
    </citation>
    <scope>NUCLEOTIDE SEQUENCE [LARGE SCALE GENOMIC DNA]</scope>
    <source>
        <strain evidence="1 2">CCAP 1448/3</strain>
    </source>
</reference>
<evidence type="ECO:0000313" key="2">
    <source>
        <dbReference type="Proteomes" id="UP000238762"/>
    </source>
</evidence>
<gene>
    <name evidence="1" type="ORF">C7B64_18615</name>
</gene>
<dbReference type="OrthoDB" id="9882221at2"/>
<proteinExistence type="predicted"/>
<evidence type="ECO:0000313" key="1">
    <source>
        <dbReference type="EMBL" id="PSB01403.1"/>
    </source>
</evidence>
<accession>A0A2T1BZV3</accession>
<comment type="caution">
    <text evidence="1">The sequence shown here is derived from an EMBL/GenBank/DDBJ whole genome shotgun (WGS) entry which is preliminary data.</text>
</comment>
<protein>
    <submittedName>
        <fullName evidence="1">Uncharacterized protein</fullName>
    </submittedName>
</protein>